<dbReference type="EnsemblMetazoa" id="GPAI019961-RA">
    <property type="protein sequence ID" value="GPAI019961-PA"/>
    <property type="gene ID" value="GPAI019961"/>
</dbReference>
<dbReference type="AlphaFoldDB" id="A0A1A9ZNB1"/>
<keyword evidence="1" id="KW-0646">Protease inhibitor</keyword>
<accession>A0A1A9ZNB1</accession>
<dbReference type="PROSITE" id="PS00280">
    <property type="entry name" value="BPTI_KUNITZ_1"/>
    <property type="match status" value="1"/>
</dbReference>
<dbReference type="SUPFAM" id="SSF57362">
    <property type="entry name" value="BPTI-like"/>
    <property type="match status" value="1"/>
</dbReference>
<keyword evidence="7" id="KW-1185">Reference proteome</keyword>
<evidence type="ECO:0000256" key="3">
    <source>
        <dbReference type="ARBA" id="ARBA00023157"/>
    </source>
</evidence>
<dbReference type="GO" id="GO:0005615">
    <property type="term" value="C:extracellular space"/>
    <property type="evidence" value="ECO:0007669"/>
    <property type="project" value="TreeGrafter"/>
</dbReference>
<evidence type="ECO:0000313" key="7">
    <source>
        <dbReference type="Proteomes" id="UP000092445"/>
    </source>
</evidence>
<keyword evidence="2" id="KW-0722">Serine protease inhibitor</keyword>
<dbReference type="GO" id="GO:0004867">
    <property type="term" value="F:serine-type endopeptidase inhibitor activity"/>
    <property type="evidence" value="ECO:0007669"/>
    <property type="project" value="UniProtKB-KW"/>
</dbReference>
<dbReference type="InterPro" id="IPR036880">
    <property type="entry name" value="Kunitz_BPTI_sf"/>
</dbReference>
<protein>
    <recommendedName>
        <fullName evidence="5">BPTI/Kunitz inhibitor domain-containing protein</fullName>
    </recommendedName>
</protein>
<proteinExistence type="predicted"/>
<dbReference type="InterPro" id="IPR002223">
    <property type="entry name" value="Kunitz_BPTI"/>
</dbReference>
<feature type="domain" description="BPTI/Kunitz inhibitor" evidence="5">
    <location>
        <begin position="108"/>
        <end position="163"/>
    </location>
</feature>
<evidence type="ECO:0000313" key="6">
    <source>
        <dbReference type="EnsemblMetazoa" id="GPAI019961-PA"/>
    </source>
</evidence>
<dbReference type="VEuPathDB" id="VectorBase:GPAI019961"/>
<dbReference type="PROSITE" id="PS50279">
    <property type="entry name" value="BPTI_KUNITZ_2"/>
    <property type="match status" value="1"/>
</dbReference>
<reference evidence="7" key="1">
    <citation type="submission" date="2014-03" db="EMBL/GenBank/DDBJ databases">
        <authorList>
            <person name="Aksoy S."/>
            <person name="Warren W."/>
            <person name="Wilson R.K."/>
        </authorList>
    </citation>
    <scope>NUCLEOTIDE SEQUENCE [LARGE SCALE GENOMIC DNA]</scope>
    <source>
        <strain evidence="7">IAEA</strain>
    </source>
</reference>
<feature type="compositionally biased region" description="Basic and acidic residues" evidence="4">
    <location>
        <begin position="170"/>
        <end position="186"/>
    </location>
</feature>
<dbReference type="Pfam" id="PF00014">
    <property type="entry name" value="Kunitz_BPTI"/>
    <property type="match status" value="1"/>
</dbReference>
<evidence type="ECO:0000256" key="1">
    <source>
        <dbReference type="ARBA" id="ARBA00022690"/>
    </source>
</evidence>
<organism evidence="6 7">
    <name type="scientific">Glossina pallidipes</name>
    <name type="common">Tsetse fly</name>
    <dbReference type="NCBI Taxonomy" id="7398"/>
    <lineage>
        <taxon>Eukaryota</taxon>
        <taxon>Metazoa</taxon>
        <taxon>Ecdysozoa</taxon>
        <taxon>Arthropoda</taxon>
        <taxon>Hexapoda</taxon>
        <taxon>Insecta</taxon>
        <taxon>Pterygota</taxon>
        <taxon>Neoptera</taxon>
        <taxon>Endopterygota</taxon>
        <taxon>Diptera</taxon>
        <taxon>Brachycera</taxon>
        <taxon>Muscomorpha</taxon>
        <taxon>Hippoboscoidea</taxon>
        <taxon>Glossinidae</taxon>
        <taxon>Glossina</taxon>
    </lineage>
</organism>
<dbReference type="Gene3D" id="4.10.410.10">
    <property type="entry name" value="Pancreatic trypsin inhibitor Kunitz domain"/>
    <property type="match status" value="1"/>
</dbReference>
<dbReference type="Proteomes" id="UP000092445">
    <property type="component" value="Unassembled WGS sequence"/>
</dbReference>
<feature type="region of interest" description="Disordered" evidence="4">
    <location>
        <begin position="170"/>
        <end position="193"/>
    </location>
</feature>
<dbReference type="InterPro" id="IPR020901">
    <property type="entry name" value="Prtase_inh_Kunz-CS"/>
</dbReference>
<dbReference type="PANTHER" id="PTHR10083:SF374">
    <property type="entry name" value="BPTI_KUNITZ INHIBITOR DOMAIN-CONTAINING PROTEIN"/>
    <property type="match status" value="1"/>
</dbReference>
<keyword evidence="3" id="KW-1015">Disulfide bond</keyword>
<dbReference type="InterPro" id="IPR050098">
    <property type="entry name" value="TFPI/VKTCI-like"/>
</dbReference>
<dbReference type="STRING" id="7398.A0A1A9ZNB1"/>
<dbReference type="SMART" id="SM00131">
    <property type="entry name" value="KU"/>
    <property type="match status" value="1"/>
</dbReference>
<evidence type="ECO:0000256" key="2">
    <source>
        <dbReference type="ARBA" id="ARBA00022900"/>
    </source>
</evidence>
<dbReference type="PANTHER" id="PTHR10083">
    <property type="entry name" value="KUNITZ-TYPE PROTEASE INHIBITOR-RELATED"/>
    <property type="match status" value="1"/>
</dbReference>
<reference evidence="6" key="2">
    <citation type="submission" date="2020-05" db="UniProtKB">
        <authorList>
            <consortium name="EnsemblMetazoa"/>
        </authorList>
    </citation>
    <scope>IDENTIFICATION</scope>
    <source>
        <strain evidence="6">IAEA</strain>
    </source>
</reference>
<evidence type="ECO:0000256" key="4">
    <source>
        <dbReference type="SAM" id="MobiDB-lite"/>
    </source>
</evidence>
<name>A0A1A9ZNB1_GLOPL</name>
<evidence type="ECO:0000259" key="5">
    <source>
        <dbReference type="PROSITE" id="PS50279"/>
    </source>
</evidence>
<sequence length="193" mass="22116">MNYTLAELRMIFMRKDNTINSNDTLHKSKKEDDQCERFTHLHIYVAAVQSRGSQADVFWALFIKRSLALPLDRFRDALLKSDYFPPYSHFALIDTVALVASQDGPAMCYMEHSANRQTGRRCTGGQFFWSYDASANSCVKFYYLGCSGNENRFVTQQQCELLCKRAEGMNDNESDKANEKSSKPNEELESDAE</sequence>